<dbReference type="InParanoid" id="A0A2H3DPV3"/>
<dbReference type="AlphaFoldDB" id="A0A2H3DPV3"/>
<dbReference type="EMBL" id="KZ293666">
    <property type="protein sequence ID" value="PBK90293.1"/>
    <property type="molecule type" value="Genomic_DNA"/>
</dbReference>
<dbReference type="Proteomes" id="UP000217790">
    <property type="component" value="Unassembled WGS sequence"/>
</dbReference>
<proteinExistence type="predicted"/>
<organism evidence="2 3">
    <name type="scientific">Armillaria gallica</name>
    <name type="common">Bulbous honey fungus</name>
    <name type="synonym">Armillaria bulbosa</name>
    <dbReference type="NCBI Taxonomy" id="47427"/>
    <lineage>
        <taxon>Eukaryota</taxon>
        <taxon>Fungi</taxon>
        <taxon>Dikarya</taxon>
        <taxon>Basidiomycota</taxon>
        <taxon>Agaricomycotina</taxon>
        <taxon>Agaricomycetes</taxon>
        <taxon>Agaricomycetidae</taxon>
        <taxon>Agaricales</taxon>
        <taxon>Marasmiineae</taxon>
        <taxon>Physalacriaceae</taxon>
        <taxon>Armillaria</taxon>
    </lineage>
</organism>
<reference evidence="3" key="1">
    <citation type="journal article" date="2017" name="Nat. Ecol. Evol.">
        <title>Genome expansion and lineage-specific genetic innovations in the forest pathogenic fungi Armillaria.</title>
        <authorList>
            <person name="Sipos G."/>
            <person name="Prasanna A.N."/>
            <person name="Walter M.C."/>
            <person name="O'Connor E."/>
            <person name="Balint B."/>
            <person name="Krizsan K."/>
            <person name="Kiss B."/>
            <person name="Hess J."/>
            <person name="Varga T."/>
            <person name="Slot J."/>
            <person name="Riley R."/>
            <person name="Boka B."/>
            <person name="Rigling D."/>
            <person name="Barry K."/>
            <person name="Lee J."/>
            <person name="Mihaltcheva S."/>
            <person name="LaButti K."/>
            <person name="Lipzen A."/>
            <person name="Waldron R."/>
            <person name="Moloney N.M."/>
            <person name="Sperisen C."/>
            <person name="Kredics L."/>
            <person name="Vagvoelgyi C."/>
            <person name="Patrignani A."/>
            <person name="Fitzpatrick D."/>
            <person name="Nagy I."/>
            <person name="Doyle S."/>
            <person name="Anderson J.B."/>
            <person name="Grigoriev I.V."/>
            <person name="Gueldener U."/>
            <person name="Muensterkoetter M."/>
            <person name="Nagy L.G."/>
        </authorList>
    </citation>
    <scope>NUCLEOTIDE SEQUENCE [LARGE SCALE GENOMIC DNA]</scope>
    <source>
        <strain evidence="3">Ar21-2</strain>
    </source>
</reference>
<name>A0A2H3DPV3_ARMGA</name>
<gene>
    <name evidence="2" type="ORF">ARMGADRAFT_312801</name>
</gene>
<evidence type="ECO:0000256" key="1">
    <source>
        <dbReference type="SAM" id="MobiDB-lite"/>
    </source>
</evidence>
<accession>A0A2H3DPV3</accession>
<keyword evidence="3" id="KW-1185">Reference proteome</keyword>
<evidence type="ECO:0000313" key="3">
    <source>
        <dbReference type="Proteomes" id="UP000217790"/>
    </source>
</evidence>
<evidence type="ECO:0000313" key="2">
    <source>
        <dbReference type="EMBL" id="PBK90293.1"/>
    </source>
</evidence>
<feature type="region of interest" description="Disordered" evidence="1">
    <location>
        <begin position="19"/>
        <end position="55"/>
    </location>
</feature>
<sequence length="204" mass="23259">MQFDVHEWFTRLESGSKRRYAISPTPPYPTPHPEPLRNPPTLTNNIRHPRQREPPRSIIALQRSPSFLGRSSTRISKTVSLKTWVLPGRPSRRWKFDGSVERRPIEGHEPTYTTSPKPLCSSPSPSALPLFQFCHRDHNPPTRLLECSNPHFPPFFFPDDATAVYFSKPRLGGRSCGKGRAFVMGSGLDTAVLRRMFGEERRIG</sequence>
<feature type="compositionally biased region" description="Pro residues" evidence="1">
    <location>
        <begin position="24"/>
        <end position="38"/>
    </location>
</feature>
<protein>
    <submittedName>
        <fullName evidence="2">Uncharacterized protein</fullName>
    </submittedName>
</protein>